<dbReference type="STRING" id="41875.K8F202"/>
<dbReference type="OrthoDB" id="10250354at2759"/>
<dbReference type="Gene3D" id="1.25.40.10">
    <property type="entry name" value="Tetratricopeptide repeat domain"/>
    <property type="match status" value="3"/>
</dbReference>
<dbReference type="InterPro" id="IPR011990">
    <property type="entry name" value="TPR-like_helical_dom_sf"/>
</dbReference>
<protein>
    <recommendedName>
        <fullName evidence="4">J domain-containing protein</fullName>
    </recommendedName>
</protein>
<evidence type="ECO:0000256" key="2">
    <source>
        <dbReference type="SAM" id="Coils"/>
    </source>
</evidence>
<proteinExistence type="predicted"/>
<evidence type="ECO:0000259" key="4">
    <source>
        <dbReference type="PROSITE" id="PS50076"/>
    </source>
</evidence>
<dbReference type="Gene3D" id="1.10.287.110">
    <property type="entry name" value="DnaJ domain"/>
    <property type="match status" value="1"/>
</dbReference>
<dbReference type="EMBL" id="FO082276">
    <property type="protein sequence ID" value="CCO15553.1"/>
    <property type="molecule type" value="Genomic_DNA"/>
</dbReference>
<dbReference type="PANTHER" id="PTHR44200:SF1">
    <property type="entry name" value="DNAJ HOMOLOG SUBFAMILY C MEMBER 7"/>
    <property type="match status" value="1"/>
</dbReference>
<feature type="region of interest" description="Disordered" evidence="3">
    <location>
        <begin position="1"/>
        <end position="221"/>
    </location>
</feature>
<keyword evidence="1" id="KW-0802">TPR repeat</keyword>
<accession>K8F202</accession>
<evidence type="ECO:0000313" key="6">
    <source>
        <dbReference type="Proteomes" id="UP000198341"/>
    </source>
</evidence>
<dbReference type="PANTHER" id="PTHR44200">
    <property type="entry name" value="DNAJ HOMOLOG SUBFAMILY C MEMBER 7"/>
    <property type="match status" value="1"/>
</dbReference>
<reference evidence="5 6" key="1">
    <citation type="submission" date="2011-10" db="EMBL/GenBank/DDBJ databases">
        <authorList>
            <person name="Genoscope - CEA"/>
        </authorList>
    </citation>
    <scope>NUCLEOTIDE SEQUENCE [LARGE SCALE GENOMIC DNA]</scope>
    <source>
        <strain evidence="5 6">RCC 1105</strain>
    </source>
</reference>
<dbReference type="SUPFAM" id="SSF46565">
    <property type="entry name" value="Chaperone J-domain"/>
    <property type="match status" value="1"/>
</dbReference>
<dbReference type="PROSITE" id="PS50005">
    <property type="entry name" value="TPR"/>
    <property type="match status" value="2"/>
</dbReference>
<feature type="compositionally biased region" description="Acidic residues" evidence="3">
    <location>
        <begin position="119"/>
        <end position="134"/>
    </location>
</feature>
<dbReference type="eggNOG" id="KOG0550">
    <property type="taxonomic scope" value="Eukaryota"/>
</dbReference>
<evidence type="ECO:0000256" key="1">
    <source>
        <dbReference type="PROSITE-ProRule" id="PRU00339"/>
    </source>
</evidence>
<dbReference type="Proteomes" id="UP000198341">
    <property type="component" value="Chromosome 3"/>
</dbReference>
<dbReference type="PROSITE" id="PS50076">
    <property type="entry name" value="DNAJ_2"/>
    <property type="match status" value="1"/>
</dbReference>
<gene>
    <name evidence="5" type="ORF">Bathy03g04460</name>
</gene>
<feature type="compositionally biased region" description="Basic and acidic residues" evidence="3">
    <location>
        <begin position="160"/>
        <end position="171"/>
    </location>
</feature>
<dbReference type="Pfam" id="PF00226">
    <property type="entry name" value="DnaJ"/>
    <property type="match status" value="1"/>
</dbReference>
<dbReference type="InterPro" id="IPR036869">
    <property type="entry name" value="J_dom_sf"/>
</dbReference>
<sequence>MHHHHHRSDEEATTRRRSSPRTTTTTTTNAERLWELQRELAKELIFSENDTASKEKRGAPRERRKGRTRKEEEEEKNSKIIRNDEVREDESASTSSSSSSSSPANFHHEERIFDRENNNNDDVEDEHEVEEEGDVFERGSAVRQTKENDHQHQRRRRRSVIVDRYEDKEQEGTTLRWSDEEESTELRRISSTFRNGSDDDDECCSTSSRDEEENHDTKPPQVNAELEMKLRRYELKHVDLELKLSASEEKVSEAALVLEEAEKTRDMYRKQCNRAWEEVKELERVIEEERKSAAEKLSNELLKQKQNKATKRAERFRLKGNKSYAAGDLSSAEGYYAEAILLLESSGMGLIDKNHLTLRTNRAAALMALGRDNDALQECLNVLNVDEENIKALSQAATCALSLSNLNSARKYIARIVLSSTASVDDLQSAHQQQEMLLRACIERDKSFGNDAYKRADYAEALRLYTVALKDANDVTDVTDEIQKIKVGLHSNRAATHMMLGHPLKAAEDCCVALKFHPGNVKIQLRYARCLLLLGDFKAAFQEASDVLTRENIDTVIKNEANEIHEDIQTSEKVVREVGQVLKRFEEERDVADENEAKRVSEEALEKLNKVMQIVTKIPMLITLKAEAMRFMGKYDEARSLLESNEPSDDPRRRALEARICFDLGYLSACIEAALPVTKSASSSSPSSLDACVPDRGKLILLVEQAVNAQASRERGRVLFKEEQYEEAMGVYREALESCAADSPVLQAIFLSNICACEQALERYVDALSSASIAISLAPTFAKARSRLATLYGELDMHKEAIEAYDSLLELPLDNEERNVANWNKREVEKKKAAQPNWYKLLGLKDFGSATTTSDVKKAYKKLALVHHPDKNSAPISTKLFKLVSEASRVLTAQENVNGESFEQANAGLCFF</sequence>
<dbReference type="AlphaFoldDB" id="K8F202"/>
<feature type="compositionally biased region" description="Basic and acidic residues" evidence="3">
    <location>
        <begin position="32"/>
        <end position="42"/>
    </location>
</feature>
<keyword evidence="2" id="KW-0175">Coiled coil</keyword>
<feature type="compositionally biased region" description="Basic and acidic residues" evidence="3">
    <location>
        <begin position="76"/>
        <end position="85"/>
    </location>
</feature>
<name>K8F202_9CHLO</name>
<dbReference type="InterPro" id="IPR001623">
    <property type="entry name" value="DnaJ_domain"/>
</dbReference>
<dbReference type="RefSeq" id="XP_007514116.1">
    <property type="nucleotide sequence ID" value="XM_007514054.1"/>
</dbReference>
<dbReference type="SUPFAM" id="SSF48452">
    <property type="entry name" value="TPR-like"/>
    <property type="match status" value="3"/>
</dbReference>
<evidence type="ECO:0000313" key="5">
    <source>
        <dbReference type="EMBL" id="CCO15553.1"/>
    </source>
</evidence>
<feature type="compositionally biased region" description="Low complexity" evidence="3">
    <location>
        <begin position="92"/>
        <end position="102"/>
    </location>
</feature>
<feature type="domain" description="J" evidence="4">
    <location>
        <begin position="837"/>
        <end position="906"/>
    </location>
</feature>
<keyword evidence="6" id="KW-1185">Reference proteome</keyword>
<dbReference type="SMART" id="SM00271">
    <property type="entry name" value="DnaJ"/>
    <property type="match status" value="1"/>
</dbReference>
<dbReference type="InterPro" id="IPR019734">
    <property type="entry name" value="TPR_rpt"/>
</dbReference>
<feature type="repeat" description="TPR" evidence="1">
    <location>
        <begin position="782"/>
        <end position="815"/>
    </location>
</feature>
<organism evidence="5 6">
    <name type="scientific">Bathycoccus prasinos</name>
    <dbReference type="NCBI Taxonomy" id="41875"/>
    <lineage>
        <taxon>Eukaryota</taxon>
        <taxon>Viridiplantae</taxon>
        <taxon>Chlorophyta</taxon>
        <taxon>Mamiellophyceae</taxon>
        <taxon>Mamiellales</taxon>
        <taxon>Bathycoccaceae</taxon>
        <taxon>Bathycoccus</taxon>
    </lineage>
</organism>
<dbReference type="GeneID" id="19016983"/>
<feature type="compositionally biased region" description="Basic and acidic residues" evidence="3">
    <location>
        <begin position="106"/>
        <end position="118"/>
    </location>
</feature>
<dbReference type="KEGG" id="bpg:Bathy03g04460"/>
<feature type="compositionally biased region" description="Basic and acidic residues" evidence="3">
    <location>
        <begin position="51"/>
        <end position="61"/>
    </location>
</feature>
<dbReference type="InterPro" id="IPR052758">
    <property type="entry name" value="SRC_co-chaperone"/>
</dbReference>
<feature type="coiled-coil region" evidence="2">
    <location>
        <begin position="223"/>
        <end position="314"/>
    </location>
</feature>
<dbReference type="SMART" id="SM00028">
    <property type="entry name" value="TPR"/>
    <property type="match status" value="6"/>
</dbReference>
<feature type="repeat" description="TPR" evidence="1">
    <location>
        <begin position="709"/>
        <end position="742"/>
    </location>
</feature>
<evidence type="ECO:0000256" key="3">
    <source>
        <dbReference type="SAM" id="MobiDB-lite"/>
    </source>
</evidence>
<dbReference type="CDD" id="cd06257">
    <property type="entry name" value="DnaJ"/>
    <property type="match status" value="1"/>
</dbReference>